<keyword evidence="2" id="KW-1133">Transmembrane helix</keyword>
<dbReference type="GO" id="GO:0004672">
    <property type="term" value="F:protein kinase activity"/>
    <property type="evidence" value="ECO:0007669"/>
    <property type="project" value="InterPro"/>
</dbReference>
<protein>
    <submittedName>
        <fullName evidence="4">AarF/ABC1/UbiB kinase family protein</fullName>
    </submittedName>
</protein>
<comment type="caution">
    <text evidence="4">The sequence shown here is derived from an EMBL/GenBank/DDBJ whole genome shotgun (WGS) entry which is preliminary data.</text>
</comment>
<keyword evidence="2" id="KW-0812">Transmembrane</keyword>
<dbReference type="PANTHER" id="PTHR10566:SF113">
    <property type="entry name" value="PROTEIN ACTIVITY OF BC1 COMPLEX KINASE 7, CHLOROPLASTIC"/>
    <property type="match status" value="1"/>
</dbReference>
<dbReference type="InterPro" id="IPR004147">
    <property type="entry name" value="ABC1_dom"/>
</dbReference>
<dbReference type="PROSITE" id="PS50011">
    <property type="entry name" value="PROTEIN_KINASE_DOM"/>
    <property type="match status" value="1"/>
</dbReference>
<keyword evidence="5" id="KW-1185">Reference proteome</keyword>
<evidence type="ECO:0000256" key="2">
    <source>
        <dbReference type="SAM" id="Phobius"/>
    </source>
</evidence>
<keyword evidence="4" id="KW-0808">Transferase</keyword>
<proteinExistence type="inferred from homology"/>
<dbReference type="InterPro" id="IPR050154">
    <property type="entry name" value="UbiB_kinase"/>
</dbReference>
<dbReference type="SUPFAM" id="SSF56112">
    <property type="entry name" value="Protein kinase-like (PK-like)"/>
    <property type="match status" value="1"/>
</dbReference>
<dbReference type="Gene3D" id="1.10.510.10">
    <property type="entry name" value="Transferase(Phosphotransferase) domain 1"/>
    <property type="match status" value="1"/>
</dbReference>
<evidence type="ECO:0000313" key="5">
    <source>
        <dbReference type="Proteomes" id="UP000298412"/>
    </source>
</evidence>
<organism evidence="4 5">
    <name type="scientific">Cryobacterium algoritolerans</name>
    <dbReference type="NCBI Taxonomy" id="1259184"/>
    <lineage>
        <taxon>Bacteria</taxon>
        <taxon>Bacillati</taxon>
        <taxon>Actinomycetota</taxon>
        <taxon>Actinomycetes</taxon>
        <taxon>Micrococcales</taxon>
        <taxon>Microbacteriaceae</taxon>
        <taxon>Cryobacterium</taxon>
    </lineage>
</organism>
<dbReference type="AlphaFoldDB" id="A0A4R8WWU8"/>
<keyword evidence="4" id="KW-0418">Kinase</keyword>
<dbReference type="PANTHER" id="PTHR10566">
    <property type="entry name" value="CHAPERONE-ACTIVITY OF BC1 COMPLEX CABC1 -RELATED"/>
    <property type="match status" value="1"/>
</dbReference>
<dbReference type="OrthoDB" id="9795390at2"/>
<evidence type="ECO:0000259" key="3">
    <source>
        <dbReference type="PROSITE" id="PS50011"/>
    </source>
</evidence>
<evidence type="ECO:0000256" key="1">
    <source>
        <dbReference type="ARBA" id="ARBA00009670"/>
    </source>
</evidence>
<dbReference type="InterPro" id="IPR011009">
    <property type="entry name" value="Kinase-like_dom_sf"/>
</dbReference>
<sequence length="606" mass="65305">MLVFGLVPPGRVRTATDGWTAGTRITMDDTRVDTVDGARGITVPKLTLAAERSRPAPPRPLLQRGWRFAELVRIARKNGLLPIRRLDFSTNPSGASVRAVQAEGLRRALEEAGGAFVKMGQLLSTRSDFLPAEFVTALSRLQHSVKPAPWDAVERMLEVEFGGPLAGIFSAFDPEPIAAASIGQVHRATLTNGTVVAVKVQRPGIVPELRRDVAIALRVTNVLSLTSPQARVLGVRAVAEDYAADLVRQLDFRLEARNLQAMRALQSRGPRPGELRFPALFEALSTDRVLVMGYLEGETFSALNTMPGAPRVDLGEAMRIVLSAFVRQIVFDGVFHADLHPGNIMLLADGTPALVDFGSVGRLDLQLRETIQELLIAYLQSDTQLIADGLLALAPLREGVDEKAFRRELSAFMTFELGPGARVSVLTVDVLVAILTRYGVGIPAEFVAAARAFAVLEGTLRSTMPEFDLLEESRKLAGAQIRDQMAPANVRELLTTELLALLPSVRRLPRRVDQIGLALETGKLNVNVRLLADTSDRRLLTGLVRQSLLAVVGATAGVMSLVYLTTPAPADPGVISTVTAGFSLGTGSVVLLVSALVDSIVTRSRN</sequence>
<dbReference type="RefSeq" id="WP_134564863.1">
    <property type="nucleotide sequence ID" value="NZ_SOFP01000009.1"/>
</dbReference>
<feature type="transmembrane region" description="Helical" evidence="2">
    <location>
        <begin position="547"/>
        <end position="566"/>
    </location>
</feature>
<dbReference type="EMBL" id="SOFP01000009">
    <property type="protein sequence ID" value="TFC20081.1"/>
    <property type="molecule type" value="Genomic_DNA"/>
</dbReference>
<dbReference type="Proteomes" id="UP000298412">
    <property type="component" value="Unassembled WGS sequence"/>
</dbReference>
<name>A0A4R8WWU8_9MICO</name>
<reference evidence="4 5" key="1">
    <citation type="submission" date="2019-03" db="EMBL/GenBank/DDBJ databases">
        <title>Genomics of glacier-inhabiting Cryobacterium strains.</title>
        <authorList>
            <person name="Liu Q."/>
            <person name="Xin Y.-H."/>
        </authorList>
    </citation>
    <scope>NUCLEOTIDE SEQUENCE [LARGE SCALE GENOMIC DNA]</scope>
    <source>
        <strain evidence="4 5">MDT1-3</strain>
    </source>
</reference>
<comment type="similarity">
    <text evidence="1">Belongs to the protein kinase superfamily. ADCK protein kinase family.</text>
</comment>
<dbReference type="GO" id="GO:0005524">
    <property type="term" value="F:ATP binding"/>
    <property type="evidence" value="ECO:0007669"/>
    <property type="project" value="InterPro"/>
</dbReference>
<dbReference type="InterPro" id="IPR000719">
    <property type="entry name" value="Prot_kinase_dom"/>
</dbReference>
<keyword evidence="2" id="KW-0472">Membrane</keyword>
<dbReference type="Pfam" id="PF03109">
    <property type="entry name" value="ABC1"/>
    <property type="match status" value="1"/>
</dbReference>
<gene>
    <name evidence="4" type="ORF">E3O19_01570</name>
</gene>
<evidence type="ECO:0000313" key="4">
    <source>
        <dbReference type="EMBL" id="TFC20081.1"/>
    </source>
</evidence>
<dbReference type="CDD" id="cd05121">
    <property type="entry name" value="ABC1_ADCK3-like"/>
    <property type="match status" value="1"/>
</dbReference>
<feature type="transmembrane region" description="Helical" evidence="2">
    <location>
        <begin position="578"/>
        <end position="601"/>
    </location>
</feature>
<accession>A0A4R8WWU8</accession>
<feature type="domain" description="Protein kinase" evidence="3">
    <location>
        <begin position="171"/>
        <end position="499"/>
    </location>
</feature>